<evidence type="ECO:0000313" key="1">
    <source>
        <dbReference type="EMBL" id="RMB80015.1"/>
    </source>
</evidence>
<keyword evidence="2" id="KW-1185">Reference proteome</keyword>
<proteinExistence type="predicted"/>
<accession>A0A3M0HTR5</accession>
<reference evidence="1 2" key="1">
    <citation type="submission" date="2017-11" db="EMBL/GenBank/DDBJ databases">
        <title>Draft genome of actinobacteria isolated from guarana (Paullinia cupana (Mart.) Ducke.</title>
        <authorList>
            <person name="Siqueira K.A."/>
            <person name="Liotti R.G."/>
            <person name="Mendes T.A.O."/>
            <person name="Soares M.A."/>
        </authorList>
    </citation>
    <scope>NUCLEOTIDE SEQUENCE [LARGE SCALE GENOMIC DNA]</scope>
    <source>
        <strain evidence="1 2">193</strain>
    </source>
</reference>
<name>A0A3M0HTR5_9ACTN</name>
<protein>
    <submittedName>
        <fullName evidence="1">Uncharacterized protein</fullName>
    </submittedName>
</protein>
<dbReference type="Proteomes" id="UP000270471">
    <property type="component" value="Unassembled WGS sequence"/>
</dbReference>
<gene>
    <name evidence="1" type="ORF">CTZ28_42675</name>
</gene>
<comment type="caution">
    <text evidence="1">The sequence shown here is derived from an EMBL/GenBank/DDBJ whole genome shotgun (WGS) entry which is preliminary data.</text>
</comment>
<dbReference type="EMBL" id="PENI01000049">
    <property type="protein sequence ID" value="RMB80015.1"/>
    <property type="molecule type" value="Genomic_DNA"/>
</dbReference>
<organism evidence="1 2">
    <name type="scientific">Streptomyces shenzhenensis</name>
    <dbReference type="NCBI Taxonomy" id="943815"/>
    <lineage>
        <taxon>Bacteria</taxon>
        <taxon>Bacillati</taxon>
        <taxon>Actinomycetota</taxon>
        <taxon>Actinomycetes</taxon>
        <taxon>Kitasatosporales</taxon>
        <taxon>Streptomycetaceae</taxon>
        <taxon>Streptomyces</taxon>
    </lineage>
</organism>
<sequence>MRPASPPLAFAEPTRTFLTFMTVNMAFSKLLAVLHFLIPECAAVTETEQTPVVILVTPV</sequence>
<evidence type="ECO:0000313" key="2">
    <source>
        <dbReference type="Proteomes" id="UP000270471"/>
    </source>
</evidence>
<dbReference type="AlphaFoldDB" id="A0A3M0HTR5"/>